<reference evidence="5 6" key="1">
    <citation type="submission" date="2016-11" db="EMBL/GenBank/DDBJ databases">
        <authorList>
            <person name="Jaros S."/>
            <person name="Januszkiewicz K."/>
            <person name="Wedrychowicz H."/>
        </authorList>
    </citation>
    <scope>NUCLEOTIDE SEQUENCE [LARGE SCALE GENOMIC DNA]</scope>
    <source>
        <strain evidence="5 6">LMG 20594</strain>
    </source>
</reference>
<dbReference type="InterPro" id="IPR009057">
    <property type="entry name" value="Homeodomain-like_sf"/>
</dbReference>
<dbReference type="GO" id="GO:0003700">
    <property type="term" value="F:DNA-binding transcription factor activity"/>
    <property type="evidence" value="ECO:0007669"/>
    <property type="project" value="InterPro"/>
</dbReference>
<dbReference type="OrthoDB" id="6831751at2"/>
<evidence type="ECO:0000256" key="1">
    <source>
        <dbReference type="ARBA" id="ARBA00023015"/>
    </source>
</evidence>
<evidence type="ECO:0000259" key="4">
    <source>
        <dbReference type="PROSITE" id="PS01124"/>
    </source>
</evidence>
<dbReference type="SUPFAM" id="SSF52317">
    <property type="entry name" value="Class I glutamine amidotransferase-like"/>
    <property type="match status" value="1"/>
</dbReference>
<dbReference type="PANTHER" id="PTHR46796">
    <property type="entry name" value="HTH-TYPE TRANSCRIPTIONAL ACTIVATOR RHAS-RELATED"/>
    <property type="match status" value="1"/>
</dbReference>
<dbReference type="GO" id="GO:0043565">
    <property type="term" value="F:sequence-specific DNA binding"/>
    <property type="evidence" value="ECO:0007669"/>
    <property type="project" value="InterPro"/>
</dbReference>
<accession>A0A1M6SN10</accession>
<evidence type="ECO:0000313" key="5">
    <source>
        <dbReference type="EMBL" id="SHK46093.1"/>
    </source>
</evidence>
<dbReference type="InterPro" id="IPR018062">
    <property type="entry name" value="HTH_AraC-typ_CS"/>
</dbReference>
<sequence>MGLIQYAQSHHARQSVVLPQTSTVKRIEIAVFNGFSLPDAASIVELFQAANALNREAHAGSVQYEATLLSASGGRIASSSSVFVWTESFASHGPTGESRALFIVGGTGADGALRDARLIAWLREASRRGETIHPIAEGRLLLEAAGIDRAGTTGFFDDDVTWSRFAEGLCSNVPHRIRAALCIVEDDLGPAVARRVAESVTRGHTVPEARVSAQIMESARWLEANIGRAVTMDEAARVAMMSERNFLRRFKSEMGRTPSDHLLQARLDMSRRLLVETSLPVEKIARHCGIGGGGRLAKLFRKHLSTTPTQYRALMGQCGSDPHCWPVQNIVP</sequence>
<evidence type="ECO:0000256" key="2">
    <source>
        <dbReference type="ARBA" id="ARBA00023125"/>
    </source>
</evidence>
<dbReference type="PANTHER" id="PTHR46796:SF14">
    <property type="entry name" value="TRANSCRIPTIONAL REGULATORY PROTEIN"/>
    <property type="match status" value="1"/>
</dbReference>
<dbReference type="Pfam" id="PF12833">
    <property type="entry name" value="HTH_18"/>
    <property type="match status" value="1"/>
</dbReference>
<dbReference type="EMBL" id="FRAB01000023">
    <property type="protein sequence ID" value="SHK46093.1"/>
    <property type="molecule type" value="Genomic_DNA"/>
</dbReference>
<dbReference type="PROSITE" id="PS00041">
    <property type="entry name" value="HTH_ARAC_FAMILY_1"/>
    <property type="match status" value="1"/>
</dbReference>
<dbReference type="InterPro" id="IPR050204">
    <property type="entry name" value="AraC_XylS_family_regulators"/>
</dbReference>
<dbReference type="Proteomes" id="UP000184395">
    <property type="component" value="Unassembled WGS sequence"/>
</dbReference>
<protein>
    <submittedName>
        <fullName evidence="5">Transcriptional regulator GlxA family, contains an amidase domain and an AraC-type DNA-binding HTH domain</fullName>
    </submittedName>
</protein>
<dbReference type="SMART" id="SM00342">
    <property type="entry name" value="HTH_ARAC"/>
    <property type="match status" value="1"/>
</dbReference>
<keyword evidence="3" id="KW-0804">Transcription</keyword>
<dbReference type="AlphaFoldDB" id="A0A1M6SN10"/>
<name>A0A1M6SN10_9BURK</name>
<keyword evidence="2 5" id="KW-0238">DNA-binding</keyword>
<dbReference type="SUPFAM" id="SSF46689">
    <property type="entry name" value="Homeodomain-like"/>
    <property type="match status" value="2"/>
</dbReference>
<keyword evidence="1" id="KW-0805">Transcription regulation</keyword>
<feature type="domain" description="HTH araC/xylS-type" evidence="4">
    <location>
        <begin position="216"/>
        <end position="314"/>
    </location>
</feature>
<dbReference type="PROSITE" id="PS01124">
    <property type="entry name" value="HTH_ARAC_FAMILY_2"/>
    <property type="match status" value="1"/>
</dbReference>
<dbReference type="Gene3D" id="1.10.10.60">
    <property type="entry name" value="Homeodomain-like"/>
    <property type="match status" value="1"/>
</dbReference>
<proteinExistence type="predicted"/>
<organism evidence="5 6">
    <name type="scientific">Paraburkholderia terricola</name>
    <dbReference type="NCBI Taxonomy" id="169427"/>
    <lineage>
        <taxon>Bacteria</taxon>
        <taxon>Pseudomonadati</taxon>
        <taxon>Pseudomonadota</taxon>
        <taxon>Betaproteobacteria</taxon>
        <taxon>Burkholderiales</taxon>
        <taxon>Burkholderiaceae</taxon>
        <taxon>Paraburkholderia</taxon>
    </lineage>
</organism>
<dbReference type="STRING" id="169427.SAMN05192548_102337"/>
<dbReference type="RefSeq" id="WP_073430425.1">
    <property type="nucleotide sequence ID" value="NZ_CADFGY010000026.1"/>
</dbReference>
<evidence type="ECO:0000256" key="3">
    <source>
        <dbReference type="ARBA" id="ARBA00023163"/>
    </source>
</evidence>
<evidence type="ECO:0000313" key="6">
    <source>
        <dbReference type="Proteomes" id="UP000184395"/>
    </source>
</evidence>
<dbReference type="InterPro" id="IPR029062">
    <property type="entry name" value="Class_I_gatase-like"/>
</dbReference>
<dbReference type="InterPro" id="IPR018060">
    <property type="entry name" value="HTH_AraC"/>
</dbReference>
<gene>
    <name evidence="5" type="ORF">SAMN05192548_102337</name>
</gene>
<dbReference type="Gene3D" id="3.40.50.880">
    <property type="match status" value="1"/>
</dbReference>